<proteinExistence type="predicted"/>
<dbReference type="Proteomes" id="UP000324222">
    <property type="component" value="Unassembled WGS sequence"/>
</dbReference>
<accession>A0A5B7DAN6</accession>
<sequence length="303" mass="31724">MTGQDTYSPVSILAEDSPSPPPLFLMFFLAQATSRAARDPACMRAPRCFILSGVLTVRFSLDRDDLSGESSSSCCLVFAAISSNASQGMTAADVTSASVSAMHSVVALHSASFSSSCLPVSLLACWDLFVVLSGADDAVSVATIGFAGLVTVSLSCSESSGTFVILILHCSSVNGDSIPSSKQMSEFSRLLLLVLTVSSACEGSASWCSFFLAFLGGVMGSGMSFFGGTILRPDHSDGCREVECLASLLCGDGAFRQVLMTLVKTGSLTDEPDDDLEKENKRIALMIMSLENATRDTDGIEAC</sequence>
<evidence type="ECO:0000313" key="1">
    <source>
        <dbReference type="EMBL" id="MPC18342.1"/>
    </source>
</evidence>
<gene>
    <name evidence="1" type="ORF">E2C01_011221</name>
</gene>
<reference evidence="1 2" key="1">
    <citation type="submission" date="2019-05" db="EMBL/GenBank/DDBJ databases">
        <title>Another draft genome of Portunus trituberculatus and its Hox gene families provides insights of decapod evolution.</title>
        <authorList>
            <person name="Jeong J.-H."/>
            <person name="Song I."/>
            <person name="Kim S."/>
            <person name="Choi T."/>
            <person name="Kim D."/>
            <person name="Ryu S."/>
            <person name="Kim W."/>
        </authorList>
    </citation>
    <scope>NUCLEOTIDE SEQUENCE [LARGE SCALE GENOMIC DNA]</scope>
    <source>
        <tissue evidence="1">Muscle</tissue>
    </source>
</reference>
<comment type="caution">
    <text evidence="1">The sequence shown here is derived from an EMBL/GenBank/DDBJ whole genome shotgun (WGS) entry which is preliminary data.</text>
</comment>
<dbReference type="EMBL" id="VSRR010000671">
    <property type="protein sequence ID" value="MPC18342.1"/>
    <property type="molecule type" value="Genomic_DNA"/>
</dbReference>
<organism evidence="1 2">
    <name type="scientific">Portunus trituberculatus</name>
    <name type="common">Swimming crab</name>
    <name type="synonym">Neptunus trituberculatus</name>
    <dbReference type="NCBI Taxonomy" id="210409"/>
    <lineage>
        <taxon>Eukaryota</taxon>
        <taxon>Metazoa</taxon>
        <taxon>Ecdysozoa</taxon>
        <taxon>Arthropoda</taxon>
        <taxon>Crustacea</taxon>
        <taxon>Multicrustacea</taxon>
        <taxon>Malacostraca</taxon>
        <taxon>Eumalacostraca</taxon>
        <taxon>Eucarida</taxon>
        <taxon>Decapoda</taxon>
        <taxon>Pleocyemata</taxon>
        <taxon>Brachyura</taxon>
        <taxon>Eubrachyura</taxon>
        <taxon>Portunoidea</taxon>
        <taxon>Portunidae</taxon>
        <taxon>Portuninae</taxon>
        <taxon>Portunus</taxon>
    </lineage>
</organism>
<name>A0A5B7DAN6_PORTR</name>
<dbReference type="AlphaFoldDB" id="A0A5B7DAN6"/>
<keyword evidence="2" id="KW-1185">Reference proteome</keyword>
<evidence type="ECO:0000313" key="2">
    <source>
        <dbReference type="Proteomes" id="UP000324222"/>
    </source>
</evidence>
<protein>
    <submittedName>
        <fullName evidence="1">Uncharacterized protein</fullName>
    </submittedName>
</protein>